<feature type="domain" description="Ig-like" evidence="14">
    <location>
        <begin position="1477"/>
        <end position="1567"/>
    </location>
</feature>
<feature type="compositionally biased region" description="Polar residues" evidence="10">
    <location>
        <begin position="508"/>
        <end position="518"/>
    </location>
</feature>
<dbReference type="InterPro" id="IPR001849">
    <property type="entry name" value="PH_domain"/>
</dbReference>
<feature type="region of interest" description="Disordered" evidence="10">
    <location>
        <begin position="354"/>
        <end position="388"/>
    </location>
</feature>
<dbReference type="InterPro" id="IPR035899">
    <property type="entry name" value="DBL_dom_sf"/>
</dbReference>
<feature type="compositionally biased region" description="Basic and acidic residues" evidence="10">
    <location>
        <begin position="1195"/>
        <end position="1204"/>
    </location>
</feature>
<dbReference type="InterPro" id="IPR013106">
    <property type="entry name" value="Ig_V-set"/>
</dbReference>
<dbReference type="SMART" id="SM00233">
    <property type="entry name" value="PH"/>
    <property type="match status" value="1"/>
</dbReference>
<comment type="similarity">
    <text evidence="2">Belongs to the protein kinase superfamily. CAMK Ser/Thr protein kinase family.</text>
</comment>
<feature type="region of interest" description="Disordered" evidence="10">
    <location>
        <begin position="416"/>
        <end position="445"/>
    </location>
</feature>
<dbReference type="InterPro" id="IPR001452">
    <property type="entry name" value="SH3_domain"/>
</dbReference>
<feature type="region of interest" description="Disordered" evidence="10">
    <location>
        <begin position="1660"/>
        <end position="1736"/>
    </location>
</feature>
<dbReference type="InterPro" id="IPR013783">
    <property type="entry name" value="Ig-like_fold"/>
</dbReference>
<feature type="domain" description="SH3" evidence="11">
    <location>
        <begin position="1870"/>
        <end position="1931"/>
    </location>
</feature>
<dbReference type="PROSITE" id="PS50003">
    <property type="entry name" value="PH_DOMAIN"/>
    <property type="match status" value="1"/>
</dbReference>
<dbReference type="SMART" id="SM00326">
    <property type="entry name" value="SH3"/>
    <property type="match status" value="2"/>
</dbReference>
<dbReference type="SUPFAM" id="SSF48726">
    <property type="entry name" value="Immunoglobulin"/>
    <property type="match status" value="6"/>
</dbReference>
<dbReference type="InterPro" id="IPR055251">
    <property type="entry name" value="SOS1_NGEF_PH"/>
</dbReference>
<dbReference type="PROSITE" id="PS50010">
    <property type="entry name" value="DH_2"/>
    <property type="match status" value="1"/>
</dbReference>
<dbReference type="InterPro" id="IPR011993">
    <property type="entry name" value="PH-like_dom_sf"/>
</dbReference>
<organism evidence="15 16">
    <name type="scientific">Acanthaster planci</name>
    <name type="common">Crown-of-thorns starfish</name>
    <dbReference type="NCBI Taxonomy" id="133434"/>
    <lineage>
        <taxon>Eukaryota</taxon>
        <taxon>Metazoa</taxon>
        <taxon>Echinodermata</taxon>
        <taxon>Eleutherozoa</taxon>
        <taxon>Asterozoa</taxon>
        <taxon>Asteroidea</taxon>
        <taxon>Valvatacea</taxon>
        <taxon>Valvatida</taxon>
        <taxon>Acanthasteridae</taxon>
        <taxon>Acanthaster</taxon>
    </lineage>
</organism>
<dbReference type="InterPro" id="IPR036179">
    <property type="entry name" value="Ig-like_dom_sf"/>
</dbReference>
<dbReference type="InterPro" id="IPR003599">
    <property type="entry name" value="Ig_sub"/>
</dbReference>
<evidence type="ECO:0000259" key="13">
    <source>
        <dbReference type="PROSITE" id="PS50010"/>
    </source>
</evidence>
<feature type="compositionally biased region" description="Polar residues" evidence="10">
    <location>
        <begin position="1660"/>
        <end position="1681"/>
    </location>
</feature>
<dbReference type="GO" id="GO:0005085">
    <property type="term" value="F:guanyl-nucleotide exchange factor activity"/>
    <property type="evidence" value="ECO:0007669"/>
    <property type="project" value="UniProtKB-KW"/>
</dbReference>
<feature type="region of interest" description="Disordered" evidence="10">
    <location>
        <begin position="1573"/>
        <end position="1603"/>
    </location>
</feature>
<dbReference type="PANTHER" id="PTHR47633">
    <property type="entry name" value="IMMUNOGLOBULIN"/>
    <property type="match status" value="1"/>
</dbReference>
<dbReference type="GO" id="GO:0035556">
    <property type="term" value="P:intracellular signal transduction"/>
    <property type="evidence" value="ECO:0007669"/>
    <property type="project" value="InterPro"/>
</dbReference>
<evidence type="ECO:0000259" key="14">
    <source>
        <dbReference type="PROSITE" id="PS50835"/>
    </source>
</evidence>
<evidence type="ECO:0000256" key="4">
    <source>
        <dbReference type="ARBA" id="ARBA00022490"/>
    </source>
</evidence>
<feature type="domain" description="Ig-like" evidence="14">
    <location>
        <begin position="800"/>
        <end position="892"/>
    </location>
</feature>
<protein>
    <submittedName>
        <fullName evidence="16">Uncharacterized protein LOC110986244 isoform X1</fullName>
    </submittedName>
</protein>
<dbReference type="SMART" id="SM00406">
    <property type="entry name" value="IGv"/>
    <property type="match status" value="3"/>
</dbReference>
<evidence type="ECO:0000256" key="7">
    <source>
        <dbReference type="ARBA" id="ARBA00023157"/>
    </source>
</evidence>
<dbReference type="CDD" id="cd00096">
    <property type="entry name" value="Ig"/>
    <property type="match status" value="2"/>
</dbReference>
<feature type="domain" description="PH" evidence="12">
    <location>
        <begin position="2289"/>
        <end position="2397"/>
    </location>
</feature>
<reference evidence="16" key="1">
    <citation type="submission" date="2025-08" db="UniProtKB">
        <authorList>
            <consortium name="RefSeq"/>
        </authorList>
    </citation>
    <scope>IDENTIFICATION</scope>
</reference>
<dbReference type="Pfam" id="PF07679">
    <property type="entry name" value="I-set"/>
    <property type="match status" value="6"/>
</dbReference>
<dbReference type="Gene3D" id="2.60.40.10">
    <property type="entry name" value="Immunoglobulins"/>
    <property type="match status" value="6"/>
</dbReference>
<dbReference type="PROSITE" id="PS00741">
    <property type="entry name" value="DH_1"/>
    <property type="match status" value="1"/>
</dbReference>
<dbReference type="InterPro" id="IPR013098">
    <property type="entry name" value="Ig_I-set"/>
</dbReference>
<keyword evidence="7" id="KW-1015">Disulfide bond</keyword>
<gene>
    <name evidence="16" type="primary">LOC110986244</name>
</gene>
<feature type="domain" description="Ig-like" evidence="14">
    <location>
        <begin position="931"/>
        <end position="1008"/>
    </location>
</feature>
<dbReference type="GO" id="GO:0045989">
    <property type="term" value="P:positive regulation of striated muscle contraction"/>
    <property type="evidence" value="ECO:0007669"/>
    <property type="project" value="UniProtKB-ARBA"/>
</dbReference>
<dbReference type="KEGG" id="aplc:110986244"/>
<dbReference type="Proteomes" id="UP000694845">
    <property type="component" value="Unplaced"/>
</dbReference>
<evidence type="ECO:0000256" key="10">
    <source>
        <dbReference type="SAM" id="MobiDB-lite"/>
    </source>
</evidence>
<dbReference type="SUPFAM" id="SSF50044">
    <property type="entry name" value="SH3-domain"/>
    <property type="match status" value="2"/>
</dbReference>
<evidence type="ECO:0000256" key="6">
    <source>
        <dbReference type="ARBA" id="ARBA00022737"/>
    </source>
</evidence>
<dbReference type="Gene3D" id="1.20.900.10">
    <property type="entry name" value="Dbl homology (DH) domain"/>
    <property type="match status" value="1"/>
</dbReference>
<evidence type="ECO:0000256" key="9">
    <source>
        <dbReference type="PROSITE-ProRule" id="PRU00192"/>
    </source>
</evidence>
<keyword evidence="3 9" id="KW-0728">SH3 domain</keyword>
<dbReference type="FunFam" id="2.60.40.10:FF:000425">
    <property type="entry name" value="Myosin light chain kinase"/>
    <property type="match status" value="2"/>
</dbReference>
<dbReference type="SUPFAM" id="SSF48065">
    <property type="entry name" value="DBL homology domain (DH-domain)"/>
    <property type="match status" value="1"/>
</dbReference>
<dbReference type="GeneID" id="110986244"/>
<dbReference type="Gene3D" id="2.30.29.30">
    <property type="entry name" value="Pleckstrin-homology domain (PH domain)/Phosphotyrosine-binding domain (PTB)"/>
    <property type="match status" value="1"/>
</dbReference>
<keyword evidence="4" id="KW-0963">Cytoplasm</keyword>
<dbReference type="GO" id="GO:0031672">
    <property type="term" value="C:A band"/>
    <property type="evidence" value="ECO:0007669"/>
    <property type="project" value="UniProtKB-ARBA"/>
</dbReference>
<evidence type="ECO:0000313" key="16">
    <source>
        <dbReference type="RefSeq" id="XP_022103670.1"/>
    </source>
</evidence>
<feature type="region of interest" description="Disordered" evidence="10">
    <location>
        <begin position="207"/>
        <end position="284"/>
    </location>
</feature>
<feature type="compositionally biased region" description="Acidic residues" evidence="10">
    <location>
        <begin position="2073"/>
        <end position="2086"/>
    </location>
</feature>
<dbReference type="OrthoDB" id="10072266at2759"/>
<dbReference type="Gene3D" id="2.30.30.40">
    <property type="entry name" value="SH3 Domains"/>
    <property type="match status" value="2"/>
</dbReference>
<feature type="region of interest" description="Disordered" evidence="10">
    <location>
        <begin position="167"/>
        <end position="190"/>
    </location>
</feature>
<dbReference type="FunFam" id="2.60.40.10:FF:000345">
    <property type="entry name" value="Muscle M-line assembly protein unc-89"/>
    <property type="match status" value="1"/>
</dbReference>
<feature type="region of interest" description="Disordered" evidence="10">
    <location>
        <begin position="2057"/>
        <end position="2092"/>
    </location>
</feature>
<keyword evidence="6" id="KW-0677">Repeat</keyword>
<dbReference type="GO" id="GO:0060298">
    <property type="term" value="P:positive regulation of sarcomere organization"/>
    <property type="evidence" value="ECO:0007669"/>
    <property type="project" value="UniProtKB-ARBA"/>
</dbReference>
<dbReference type="SUPFAM" id="SSF50729">
    <property type="entry name" value="PH domain-like"/>
    <property type="match status" value="1"/>
</dbReference>
<feature type="region of interest" description="Disordered" evidence="10">
    <location>
        <begin position="1031"/>
        <end position="1073"/>
    </location>
</feature>
<feature type="domain" description="SH3" evidence="11">
    <location>
        <begin position="1995"/>
        <end position="2057"/>
    </location>
</feature>
<feature type="domain" description="Ig-like" evidence="14">
    <location>
        <begin position="1736"/>
        <end position="1818"/>
    </location>
</feature>
<feature type="compositionally biased region" description="Polar residues" evidence="10">
    <location>
        <begin position="1713"/>
        <end position="1729"/>
    </location>
</feature>
<feature type="compositionally biased region" description="Low complexity" evidence="10">
    <location>
        <begin position="1035"/>
        <end position="1049"/>
    </location>
</feature>
<dbReference type="PROSITE" id="PS50002">
    <property type="entry name" value="SH3"/>
    <property type="match status" value="2"/>
</dbReference>
<feature type="region of interest" description="Disordered" evidence="10">
    <location>
        <begin position="1953"/>
        <end position="1973"/>
    </location>
</feature>
<evidence type="ECO:0000259" key="12">
    <source>
        <dbReference type="PROSITE" id="PS50003"/>
    </source>
</evidence>
<dbReference type="Pfam" id="PF22697">
    <property type="entry name" value="SOS1_NGEF_PH"/>
    <property type="match status" value="1"/>
</dbReference>
<dbReference type="PANTHER" id="PTHR47633:SF4">
    <property type="entry name" value="MYOPALLADIN ISOFORM X1"/>
    <property type="match status" value="1"/>
</dbReference>
<dbReference type="SMART" id="SM00325">
    <property type="entry name" value="RhoGEF"/>
    <property type="match status" value="1"/>
</dbReference>
<feature type="domain" description="Ig-like" evidence="14">
    <location>
        <begin position="643"/>
        <end position="745"/>
    </location>
</feature>
<evidence type="ECO:0000256" key="8">
    <source>
        <dbReference type="ARBA" id="ARBA00023319"/>
    </source>
</evidence>
<sequence>MSDHCSHLGESQKVRDAEMSPPGSIVLELGIENQLDCVIRSIQASKPRGMNIRLEPLTECWEQTGSSRNVFKRRPRFGGTSIKKGRTSKPGVCSTCRAPCTKCTAARDNAQRHREQPVADKRYLSCAYIDLPSLETYRIDIEIPTSNAEQSRTLSDDDSTFTMEDHKFTSDASTQTDGLPERISSIGIDHDVTSPVEITLQIDKEIDHHTGSSSGSSSSDDDEAQNTGDFDGRSHGEDRRGSNSSIDSEGGERPQSPTITALDQDNTVVDQDKEQPPDLFEDDDLLLSSLPTSDMIGEAEPNLFEMTQEEEDHLMRMKVVFGESSMKPPEGPRAVSMIHDESIYDLNEVITVASSQDDNLNAEQKVEADREGDQGEDPHPDFQLSDSLDITPEEFEQFLAMNAAFGSPAVIPPPKCLSKETRSSPAGPIQQESIGLHQSDNKARSLEPSQAIINLTDSLDLTQEEYEQFVAMSAAFGGPSVIPRPRMASIQNEEPSEQAVVNPVSRPLTLNLQRSTNPDNDRTPSPRSPGLSRQPAVGYFSHTDTASSVEDDSRQNSVEGTSFLDDLRETAFGNPSDDKLDSDQEEESDGDDVSLVASSQEDEGSLTPVLETSPLNFDLGVVEQSNSLSTTPTNESKKFPKGPEFTEELFLSAPTGEGYGDNAVLMRCKVEAWPPAHVSWFYKDEPLGDGDEAVDPDRVELNSDQVQGVYTLLLKEVESFDTGVYTCKASNTIGEATSAAELIVQESASDSEYETARSYFTSGDEIVDHLGETWLSRGITEANTVPKRTVKITTHGATAPRFTFKPQSRVVEIGQTAKLICGVKGSPKPHVSWFSQGMELKNEGRYRVFEGDEPGNFVLEIREIKPTDAGTYTCTAGNIIGQVYCSTDLSVEEFGEPDVDVQIMADEMSSLPVQYLQYGPMVAREAAVESPTTKEEAQPVIPQKLFAMEGEPTQLQCPVAGHERSSVTWYKDREAVVPSDLRVISESGDSHLLTFLKTQLDDEGEYTCCLTESPHTLLCSCVLIVKEAESKAADTDTSTSSTPVPSAASGNVRSSSIEKETRPPDLNQAKVVHTDSLEVINPLRFSPTVDDIDGRNGGSRSLHGVGHSETGNSRHGTGEGPPIKWREKLPYASPRKHKESRKNRKSSRGSKHGAESSQHRTHSRYDSSDSDSSSDSLGRSWKEKTPVRKSKPQKKLRDSFSSDKEFDTDLERIMALSDKADACLNIVNSVLEMSLDKEVDEALQEQIQALQPGLPESEGNVHQPDSTADVIVESDTDVHFIKQMAVQTVVNAIAEKMMREANNQTVEPKYDNDLPLANGFAAAHRTNKEPSEGDFKPPSKEDAQALAEINLEDIPPVRYTTTAEVEESNPYVEKEADRRGLKLDVNIPPEPAQLLSPRTSLFRGPEDKIFTLDEIIDALPESAVDENLHQSQGSASPVDKTQKFTFLGSYRQAEPNFIDGSELTDSPFQDSPAEESPPVVLTRLKDIFILEGDAMRLEVQVQGFPVPEVTWYKDGTELHPCKNLQLKFDGDDTWALIIRNILAREGGVYTCTARNKLGSTSTSAVINVAGLADGPNVTDKRKKQSLHGGNPFSPTASMSSSSAHDDDVFVTKANVRHNLPKILLSVDDSATDDITLGDSGDEDLQELTTHLTESIHLDRNSNWADNSSPDISRSNSNNSDKGTPFRLNKRNRPDSNIESIRHRKAFRKHPSRDSMTSTEPCSTGNSTSESDTEGAPKFVQPVTTREILEGQSVKLNVCVTGDPEPSVRWFHDGSELKSTGRIKCSQGTHSRNGCIWRLEISNVRTSDDGRYVCKAENSIGVKSCGAFLIVEALNAHDGGSLEEDDRIVSRLLMEREGEQSHGESSHIEEDLLKTFTVDSDYSDSGGRMCVKKGDQVELLDGRNKDRWLVRHKTNSNMIGYIPCTLLKRTPSSASEKEERKIIYNFISKQSIERRPSNSMKQHSRVSRHTSLQEGQLSELDEGKIIEDFPEPEAVQSYDPYMAVASYTPGAEQKGFISMTENQVFEVLDSNNALNWLVRGENGDVGWVPASYLTPYVSGGHNGTRRGSRSLSEERDDLEAEDGEEGDREVGSKEKEAMLKRGFVLRELLDTERDYVKDLKYVTTHFIPPIQHPNVPIILKGKKDDIFCNLQEIYDFHNTKFLHELEECENDANSIGRAFIKWQSSFIELHVKYCKNKPKADAVLTSAAKAFFLQYGGGTGPGELGLGDYLIKPVQRITKYQLLLKEIIKYTSRAKEDCQELELALNGMIEVPKRANDLMYLNLIEGFQRDVTELGKLYRQDCFSAWSGKPKGRGKERHLFLFKDILLFTKPKKEVKGDVVGYIYKSHLMVGALHVSEDQSDERRFELSSQGRLSPTTILAKTKYVKEAWVKSLRDLIAEVPRELREGKSSSERRFDHSPIIPRKRRATSMLLSGSSLSSSQLEPGLNGNFSKSTESLISLISSPTLLSIPRSGRGSIDSMTGSIDFSTFTSLVPSVGAMYEVLEDLVDDGHETKEILKGDVVKLLEVCENNLFHIQTIPTDETSPGMEGYVTPGLLKKMSLADEPPAFTDKLKPCLVSTDESAVLTCSFSGKPIPTATWSLPSHLNSGNKRVEIMSAENNSTLTLHRVTMLDAGEYTCTVENSNGSVSCMAKLDVRESQSSIVSTDLNFGDIHDISRARSSSPLTTHSLSVEEPSMVRSTSLENLKTLDEDFDVLPGEIVRASSVSGRGMLNSSKKSGKDKIGSFRKHIKKAFSTAGMEKDKIFANLQRSQSGSSLQKSKHQQRSTTCIHCKALRDDAGEDGLTVCEMCAQRAMASSQETLMEEEEDAVIK</sequence>
<feature type="region of interest" description="Disordered" evidence="10">
    <location>
        <begin position="490"/>
        <end position="608"/>
    </location>
</feature>
<feature type="compositionally biased region" description="Polar residues" evidence="10">
    <location>
        <begin position="255"/>
        <end position="269"/>
    </location>
</feature>
<dbReference type="CDD" id="cd00160">
    <property type="entry name" value="RhoGEF"/>
    <property type="match status" value="1"/>
</dbReference>
<evidence type="ECO:0000256" key="5">
    <source>
        <dbReference type="ARBA" id="ARBA00022658"/>
    </source>
</evidence>
<feature type="compositionally biased region" description="Basic and acidic residues" evidence="10">
    <location>
        <begin position="1"/>
        <end position="18"/>
    </location>
</feature>
<dbReference type="InterPro" id="IPR003598">
    <property type="entry name" value="Ig_sub2"/>
</dbReference>
<dbReference type="InterPro" id="IPR000219">
    <property type="entry name" value="DH_dom"/>
</dbReference>
<feature type="region of interest" description="Disordered" evidence="10">
    <location>
        <begin position="1086"/>
        <end position="1204"/>
    </location>
</feature>
<feature type="compositionally biased region" description="Basic and acidic residues" evidence="10">
    <location>
        <begin position="230"/>
        <end position="241"/>
    </location>
</feature>
<dbReference type="SMART" id="SM00409">
    <property type="entry name" value="IG"/>
    <property type="match status" value="6"/>
</dbReference>
<keyword evidence="8" id="KW-0393">Immunoglobulin domain</keyword>
<evidence type="ECO:0000256" key="2">
    <source>
        <dbReference type="ARBA" id="ARBA00006692"/>
    </source>
</evidence>
<dbReference type="InterPro" id="IPR036028">
    <property type="entry name" value="SH3-like_dom_sf"/>
</dbReference>
<feature type="domain" description="Ig-like" evidence="14">
    <location>
        <begin position="2565"/>
        <end position="2653"/>
    </location>
</feature>
<keyword evidence="5" id="KW-0344">Guanine-nucleotide releasing factor</keyword>
<dbReference type="SMART" id="SM00408">
    <property type="entry name" value="IGc2"/>
    <property type="match status" value="6"/>
</dbReference>
<feature type="compositionally biased region" description="Basic residues" evidence="10">
    <location>
        <begin position="1134"/>
        <end position="1151"/>
    </location>
</feature>
<comment type="subcellular location">
    <subcellularLocation>
        <location evidence="1">Cytoplasm</location>
    </subcellularLocation>
</comment>
<dbReference type="RefSeq" id="XP_022103670.1">
    <property type="nucleotide sequence ID" value="XM_022247978.1"/>
</dbReference>
<keyword evidence="15" id="KW-1185">Reference proteome</keyword>
<feature type="domain" description="DH" evidence="13">
    <location>
        <begin position="2099"/>
        <end position="2277"/>
    </location>
</feature>
<feature type="compositionally biased region" description="Basic and acidic residues" evidence="10">
    <location>
        <begin position="1152"/>
        <end position="1167"/>
    </location>
</feature>
<feature type="compositionally biased region" description="Basic and acidic residues" evidence="10">
    <location>
        <begin position="364"/>
        <end position="380"/>
    </location>
</feature>
<feature type="compositionally biased region" description="Acidic residues" evidence="10">
    <location>
        <begin position="583"/>
        <end position="592"/>
    </location>
</feature>
<dbReference type="Pfam" id="PF07653">
    <property type="entry name" value="SH3_2"/>
    <property type="match status" value="1"/>
</dbReference>
<dbReference type="Pfam" id="PF00621">
    <property type="entry name" value="RhoGEF"/>
    <property type="match status" value="1"/>
</dbReference>
<accession>A0A8B7ZFM8</accession>
<dbReference type="InterPro" id="IPR007110">
    <property type="entry name" value="Ig-like_dom"/>
</dbReference>
<evidence type="ECO:0000256" key="3">
    <source>
        <dbReference type="ARBA" id="ARBA00022443"/>
    </source>
</evidence>
<dbReference type="FunFam" id="2.60.40.10:FF:000107">
    <property type="entry name" value="Myosin, light chain kinase a"/>
    <property type="match status" value="1"/>
</dbReference>
<name>A0A8B7ZFM8_ACAPL</name>
<dbReference type="PROSITE" id="PS50835">
    <property type="entry name" value="IG_LIKE"/>
    <property type="match status" value="6"/>
</dbReference>
<proteinExistence type="inferred from homology"/>
<evidence type="ECO:0000256" key="1">
    <source>
        <dbReference type="ARBA" id="ARBA00004496"/>
    </source>
</evidence>
<dbReference type="InterPro" id="IPR001331">
    <property type="entry name" value="GDS_CDC24_CS"/>
</dbReference>
<evidence type="ECO:0000259" key="11">
    <source>
        <dbReference type="PROSITE" id="PS50002"/>
    </source>
</evidence>
<feature type="compositionally biased region" description="Basic residues" evidence="10">
    <location>
        <begin position="1701"/>
        <end position="1710"/>
    </location>
</feature>
<feature type="region of interest" description="Disordered" evidence="10">
    <location>
        <begin position="1"/>
        <end position="20"/>
    </location>
</feature>
<evidence type="ECO:0000313" key="15">
    <source>
        <dbReference type="Proteomes" id="UP000694845"/>
    </source>
</evidence>